<name>A0AAW7IM21_9BACI</name>
<comment type="caution">
    <text evidence="2">The sequence shown here is derived from an EMBL/GenBank/DDBJ whole genome shotgun (WGS) entry which is preliminary data.</text>
</comment>
<protein>
    <submittedName>
        <fullName evidence="2">Uncharacterized protein</fullName>
    </submittedName>
</protein>
<feature type="transmembrane region" description="Helical" evidence="1">
    <location>
        <begin position="43"/>
        <end position="61"/>
    </location>
</feature>
<proteinExistence type="predicted"/>
<evidence type="ECO:0000313" key="3">
    <source>
        <dbReference type="Proteomes" id="UP001234602"/>
    </source>
</evidence>
<reference evidence="2" key="1">
    <citation type="submission" date="2023-06" db="EMBL/GenBank/DDBJ databases">
        <title>Comparative genomics of Bacillaceae isolates and their secondary metabolite potential.</title>
        <authorList>
            <person name="Song L."/>
            <person name="Nielsen L.J."/>
            <person name="Mohite O."/>
            <person name="Xu X."/>
            <person name="Weber T."/>
            <person name="Kovacs A.T."/>
        </authorList>
    </citation>
    <scope>NUCLEOTIDE SEQUENCE</scope>
    <source>
        <strain evidence="2">D8_B_37</strain>
    </source>
</reference>
<dbReference type="AlphaFoldDB" id="A0AAW7IM21"/>
<accession>A0AAW7IM21</accession>
<feature type="transmembrane region" description="Helical" evidence="1">
    <location>
        <begin position="12"/>
        <end position="34"/>
    </location>
</feature>
<keyword evidence="1" id="KW-0472">Membrane</keyword>
<evidence type="ECO:0000256" key="1">
    <source>
        <dbReference type="SAM" id="Phobius"/>
    </source>
</evidence>
<gene>
    <name evidence="2" type="ORF">QUF89_23390</name>
</gene>
<organism evidence="2 3">
    <name type="scientific">Peribacillus simplex</name>
    <dbReference type="NCBI Taxonomy" id="1478"/>
    <lineage>
        <taxon>Bacteria</taxon>
        <taxon>Bacillati</taxon>
        <taxon>Bacillota</taxon>
        <taxon>Bacilli</taxon>
        <taxon>Bacillales</taxon>
        <taxon>Bacillaceae</taxon>
        <taxon>Peribacillus</taxon>
    </lineage>
</organism>
<feature type="transmembrane region" description="Helical" evidence="1">
    <location>
        <begin position="67"/>
        <end position="84"/>
    </location>
</feature>
<keyword evidence="1" id="KW-0812">Transmembrane</keyword>
<dbReference type="EMBL" id="JAUCEY010000008">
    <property type="protein sequence ID" value="MDM5455062.1"/>
    <property type="molecule type" value="Genomic_DNA"/>
</dbReference>
<evidence type="ECO:0000313" key="2">
    <source>
        <dbReference type="EMBL" id="MDM5455062.1"/>
    </source>
</evidence>
<sequence length="244" mass="27846">MNGIFDAEKYMHAPSLILIAISCILIGIAFAIIYKKQESPPKAWKALVVFVLGMITFSFTFNLSDEVVSVPIIPIGVALLSWLLRRKGNEGRWQRFRRFAWLGFIWNFIFLGASLLAIPLDEMMYPKADISTYMMDIKRASLMATHPNSKEVTLNKEELERQMNKMKQKKIESESWYYGINEDSGYKEMFPYILTGTVPKKGRGLETLIFVEEDGKGLLITPNKGHQVYYRLEESILTGGAIEG</sequence>
<dbReference type="Proteomes" id="UP001234602">
    <property type="component" value="Unassembled WGS sequence"/>
</dbReference>
<keyword evidence="1" id="KW-1133">Transmembrane helix</keyword>
<dbReference type="RefSeq" id="WP_289320909.1">
    <property type="nucleotide sequence ID" value="NZ_JAUCEY010000008.1"/>
</dbReference>
<feature type="transmembrane region" description="Helical" evidence="1">
    <location>
        <begin position="96"/>
        <end position="118"/>
    </location>
</feature>